<keyword evidence="11" id="KW-1185">Reference proteome</keyword>
<dbReference type="Pfam" id="PF00218">
    <property type="entry name" value="IGPS"/>
    <property type="match status" value="1"/>
</dbReference>
<dbReference type="EC" id="4.1.1.48" evidence="3"/>
<dbReference type="CDD" id="cd00331">
    <property type="entry name" value="IGPS"/>
    <property type="match status" value="1"/>
</dbReference>
<keyword evidence="4" id="KW-0028">Amino-acid biosynthesis</keyword>
<evidence type="ECO:0000313" key="11">
    <source>
        <dbReference type="Proteomes" id="UP000703295"/>
    </source>
</evidence>
<gene>
    <name evidence="10" type="primary">trpC</name>
    <name evidence="10" type="ORF">H6A31_08610</name>
</gene>
<evidence type="ECO:0000256" key="1">
    <source>
        <dbReference type="ARBA" id="ARBA00001633"/>
    </source>
</evidence>
<dbReference type="EMBL" id="JACJJW010000020">
    <property type="protein sequence ID" value="MBM6758735.1"/>
    <property type="molecule type" value="Genomic_DNA"/>
</dbReference>
<keyword evidence="8 10" id="KW-0456">Lyase</keyword>
<evidence type="ECO:0000313" key="10">
    <source>
        <dbReference type="EMBL" id="MBM6758735.1"/>
    </source>
</evidence>
<name>A0ABS2EVN7_9BACE</name>
<evidence type="ECO:0000256" key="8">
    <source>
        <dbReference type="ARBA" id="ARBA00023239"/>
    </source>
</evidence>
<comment type="catalytic activity">
    <reaction evidence="1">
        <text>1-(2-carboxyphenylamino)-1-deoxy-D-ribulose 5-phosphate + H(+) = (1S,2R)-1-C-(indol-3-yl)glycerol 3-phosphate + CO2 + H2O</text>
        <dbReference type="Rhea" id="RHEA:23476"/>
        <dbReference type="ChEBI" id="CHEBI:15377"/>
        <dbReference type="ChEBI" id="CHEBI:15378"/>
        <dbReference type="ChEBI" id="CHEBI:16526"/>
        <dbReference type="ChEBI" id="CHEBI:58613"/>
        <dbReference type="ChEBI" id="CHEBI:58866"/>
        <dbReference type="EC" id="4.1.1.48"/>
    </reaction>
</comment>
<comment type="caution">
    <text evidence="10">The sequence shown here is derived from an EMBL/GenBank/DDBJ whole genome shotgun (WGS) entry which is preliminary data.</text>
</comment>
<feature type="domain" description="Indole-3-glycerol phosphate synthase" evidence="9">
    <location>
        <begin position="6"/>
        <end position="256"/>
    </location>
</feature>
<dbReference type="Proteomes" id="UP000703295">
    <property type="component" value="Unassembled WGS sequence"/>
</dbReference>
<dbReference type="InterPro" id="IPR013798">
    <property type="entry name" value="Indole-3-glycerol_P_synth_dom"/>
</dbReference>
<dbReference type="PANTHER" id="PTHR22854:SF2">
    <property type="entry name" value="INDOLE-3-GLYCEROL-PHOSPHATE SYNTHASE"/>
    <property type="match status" value="1"/>
</dbReference>
<evidence type="ECO:0000256" key="7">
    <source>
        <dbReference type="ARBA" id="ARBA00023141"/>
    </source>
</evidence>
<evidence type="ECO:0000256" key="3">
    <source>
        <dbReference type="ARBA" id="ARBA00012362"/>
    </source>
</evidence>
<evidence type="ECO:0000259" key="9">
    <source>
        <dbReference type="Pfam" id="PF00218"/>
    </source>
</evidence>
<proteinExistence type="predicted"/>
<dbReference type="PROSITE" id="PS00614">
    <property type="entry name" value="IGPS"/>
    <property type="match status" value="1"/>
</dbReference>
<accession>A0ABS2EVN7</accession>
<protein>
    <recommendedName>
        <fullName evidence="3">indole-3-glycerol-phosphate synthase</fullName>
        <ecNumber evidence="3">4.1.1.48</ecNumber>
    </recommendedName>
</protein>
<dbReference type="InterPro" id="IPR045186">
    <property type="entry name" value="Indole-3-glycerol_P_synth"/>
</dbReference>
<dbReference type="SUPFAM" id="SSF51366">
    <property type="entry name" value="Ribulose-phoshate binding barrel"/>
    <property type="match status" value="1"/>
</dbReference>
<keyword evidence="6" id="KW-0822">Tryptophan biosynthesis</keyword>
<reference evidence="10 11" key="1">
    <citation type="journal article" date="2021" name="Sci. Rep.">
        <title>The distribution of antibiotic resistance genes in chicken gut microbiota commensals.</title>
        <authorList>
            <person name="Juricova H."/>
            <person name="Matiasovicova J."/>
            <person name="Kubasova T."/>
            <person name="Cejkova D."/>
            <person name="Rychlik I."/>
        </authorList>
    </citation>
    <scope>NUCLEOTIDE SEQUENCE [LARGE SCALE GENOMIC DNA]</scope>
    <source>
        <strain evidence="10 11">An801</strain>
    </source>
</reference>
<dbReference type="InterPro" id="IPR013785">
    <property type="entry name" value="Aldolase_TIM"/>
</dbReference>
<dbReference type="InterPro" id="IPR001468">
    <property type="entry name" value="Indole-3-GlycerolPSynthase_CS"/>
</dbReference>
<keyword evidence="5" id="KW-0210">Decarboxylase</keyword>
<dbReference type="RefSeq" id="WP_204475912.1">
    <property type="nucleotide sequence ID" value="NZ_JACJJW010000020.1"/>
</dbReference>
<keyword evidence="7" id="KW-0057">Aromatic amino acid biosynthesis</keyword>
<sequence length="264" mass="29287">MTTDILQTIVAHKRIEIAHQEEAVSRDFLIRQLETNPPRPAKSLKQSLATSPTGIIAEFKRRSPSKGWIAPGADPAIIVPGYEQAGASGISVLTDQEFFGGRLKDLQTIRPLTELPILRKDFIISPYQLYQAKVAGADVVLLIAADLTIEECKELGKLAHQLEMEVLLEIHSEKELDYVNESVDLIGVNNRNLGTFHTDVENSFRLAEKLPKELLWVSESGISQPDTLKQLREAGFRGFLMGERFMKTPSPAQALSDFIQAAAL</sequence>
<comment type="pathway">
    <text evidence="2">Amino-acid biosynthesis; L-tryptophan biosynthesis; L-tryptophan from chorismate: step 4/5.</text>
</comment>
<dbReference type="InterPro" id="IPR011060">
    <property type="entry name" value="RibuloseP-bd_barrel"/>
</dbReference>
<dbReference type="NCBIfam" id="NF001377">
    <property type="entry name" value="PRK00278.2-4"/>
    <property type="match status" value="1"/>
</dbReference>
<dbReference type="GO" id="GO:0004425">
    <property type="term" value="F:indole-3-glycerol-phosphate synthase activity"/>
    <property type="evidence" value="ECO:0007669"/>
    <property type="project" value="UniProtKB-EC"/>
</dbReference>
<organism evidence="10 11">
    <name type="scientific">Bacteroides mediterraneensis</name>
    <dbReference type="NCBI Taxonomy" id="1841856"/>
    <lineage>
        <taxon>Bacteria</taxon>
        <taxon>Pseudomonadati</taxon>
        <taxon>Bacteroidota</taxon>
        <taxon>Bacteroidia</taxon>
        <taxon>Bacteroidales</taxon>
        <taxon>Bacteroidaceae</taxon>
        <taxon>Bacteroides</taxon>
    </lineage>
</organism>
<evidence type="ECO:0000256" key="2">
    <source>
        <dbReference type="ARBA" id="ARBA00004696"/>
    </source>
</evidence>
<evidence type="ECO:0000256" key="5">
    <source>
        <dbReference type="ARBA" id="ARBA00022793"/>
    </source>
</evidence>
<dbReference type="Gene3D" id="3.20.20.70">
    <property type="entry name" value="Aldolase class I"/>
    <property type="match status" value="1"/>
</dbReference>
<dbReference type="PANTHER" id="PTHR22854">
    <property type="entry name" value="TRYPTOPHAN BIOSYNTHESIS PROTEIN"/>
    <property type="match status" value="1"/>
</dbReference>
<evidence type="ECO:0000256" key="6">
    <source>
        <dbReference type="ARBA" id="ARBA00022822"/>
    </source>
</evidence>
<evidence type="ECO:0000256" key="4">
    <source>
        <dbReference type="ARBA" id="ARBA00022605"/>
    </source>
</evidence>